<dbReference type="Proteomes" id="UP000326921">
    <property type="component" value="Chromosome"/>
</dbReference>
<name>A0A5Q0QBT6_9SPHI</name>
<sequence length="366" mass="42506">MEYLHLFANCKLVKGASMSLICDLQLRKYYHIPNDMAEVLEYLADHSIDETYEAFGIDNKSIIQSYIKFVIKQDMGFLDDKIWKEMTPLSLTWDAFTEITNVIFEIKVGMDFQVPFVQDLLALHLQAVEIRSYEIIPLEQLKELLAMFKYSTVLSIKLILHDNPAVSEKEWQHIMEDDFRINTILLHSAKENRQVKLMRDTATIIYSQSKLDSCLQCGVIQPSYFSTSIELFSESQLHNTCLNRKLAIDQEGHIKNCPSMKANYGHFHSTSLASILSNAEFRKDWFINKDQIAVCQDCEFRHICTDCRAFTERTHIDSSGRDTSKPLKCGYDPYSNQWEDWTKNPLKEEAISYYQMEDVIKQASHG</sequence>
<evidence type="ECO:0000313" key="1">
    <source>
        <dbReference type="EMBL" id="QGA26331.1"/>
    </source>
</evidence>
<accession>A0A5Q0QBT6</accession>
<dbReference type="NCBIfam" id="TIGR04085">
    <property type="entry name" value="rSAM_more_4Fe4S"/>
    <property type="match status" value="1"/>
</dbReference>
<dbReference type="RefSeq" id="WP_153511078.1">
    <property type="nucleotide sequence ID" value="NZ_CP045652.1"/>
</dbReference>
<gene>
    <name evidence="1" type="primary">gwsS</name>
    <name evidence="1" type="ORF">GFH32_08320</name>
</gene>
<dbReference type="Gene3D" id="3.20.20.70">
    <property type="entry name" value="Aldolase class I"/>
    <property type="match status" value="1"/>
</dbReference>
<dbReference type="KEGG" id="sphe:GFH32_08320"/>
<dbReference type="InterPro" id="IPR013785">
    <property type="entry name" value="Aldolase_TIM"/>
</dbReference>
<protein>
    <submittedName>
        <fullName evidence="1">Grasp-with-spasm system SPASM domain peptide maturase</fullName>
    </submittedName>
</protein>
<organism evidence="1 2">
    <name type="scientific">Sphingobacterium zhuxiongii</name>
    <dbReference type="NCBI Taxonomy" id="2662364"/>
    <lineage>
        <taxon>Bacteria</taxon>
        <taxon>Pseudomonadati</taxon>
        <taxon>Bacteroidota</taxon>
        <taxon>Sphingobacteriia</taxon>
        <taxon>Sphingobacteriales</taxon>
        <taxon>Sphingobacteriaceae</taxon>
        <taxon>Sphingobacterium</taxon>
    </lineage>
</organism>
<dbReference type="InterPro" id="IPR058240">
    <property type="entry name" value="rSAM_sf"/>
</dbReference>
<evidence type="ECO:0000313" key="2">
    <source>
        <dbReference type="Proteomes" id="UP000326921"/>
    </source>
</evidence>
<dbReference type="SUPFAM" id="SSF102114">
    <property type="entry name" value="Radical SAM enzymes"/>
    <property type="match status" value="1"/>
</dbReference>
<dbReference type="AlphaFoldDB" id="A0A5Q0QBT6"/>
<dbReference type="InterPro" id="IPR026497">
    <property type="entry name" value="GRASP-with-SPASM"/>
</dbReference>
<reference evidence="1 2" key="1">
    <citation type="submission" date="2019-10" db="EMBL/GenBank/DDBJ databases">
        <authorList>
            <person name="Dong K."/>
        </authorList>
    </citation>
    <scope>NUCLEOTIDE SEQUENCE [LARGE SCALE GENOMIC DNA]</scope>
    <source>
        <strain evidence="2">dk4302</strain>
    </source>
</reference>
<dbReference type="InterPro" id="IPR023885">
    <property type="entry name" value="4Fe4S-binding_SPASM_dom"/>
</dbReference>
<dbReference type="NCBIfam" id="TIGR04193">
    <property type="entry name" value="SPASM_w_grasp"/>
    <property type="match status" value="1"/>
</dbReference>
<proteinExistence type="predicted"/>
<keyword evidence="2" id="KW-1185">Reference proteome</keyword>
<dbReference type="EMBL" id="CP045652">
    <property type="protein sequence ID" value="QGA26331.1"/>
    <property type="molecule type" value="Genomic_DNA"/>
</dbReference>